<evidence type="ECO:0000313" key="3">
    <source>
        <dbReference type="Proteomes" id="UP000837857"/>
    </source>
</evidence>
<dbReference type="EMBL" id="OW152841">
    <property type="protein sequence ID" value="CAH2062329.1"/>
    <property type="molecule type" value="Genomic_DNA"/>
</dbReference>
<proteinExistence type="predicted"/>
<protein>
    <recommendedName>
        <fullName evidence="4">Transposase</fullName>
    </recommendedName>
</protein>
<keyword evidence="3" id="KW-1185">Reference proteome</keyword>
<evidence type="ECO:0008006" key="4">
    <source>
        <dbReference type="Google" id="ProtNLM"/>
    </source>
</evidence>
<name>A0ABN8IMZ2_9NEOP</name>
<feature type="compositionally biased region" description="Polar residues" evidence="1">
    <location>
        <begin position="97"/>
        <end position="119"/>
    </location>
</feature>
<organism evidence="2 3">
    <name type="scientific">Iphiclides podalirius</name>
    <name type="common">scarce swallowtail</name>
    <dbReference type="NCBI Taxonomy" id="110791"/>
    <lineage>
        <taxon>Eukaryota</taxon>
        <taxon>Metazoa</taxon>
        <taxon>Ecdysozoa</taxon>
        <taxon>Arthropoda</taxon>
        <taxon>Hexapoda</taxon>
        <taxon>Insecta</taxon>
        <taxon>Pterygota</taxon>
        <taxon>Neoptera</taxon>
        <taxon>Endopterygota</taxon>
        <taxon>Lepidoptera</taxon>
        <taxon>Glossata</taxon>
        <taxon>Ditrysia</taxon>
        <taxon>Papilionoidea</taxon>
        <taxon>Papilionidae</taxon>
        <taxon>Papilioninae</taxon>
        <taxon>Iphiclides</taxon>
    </lineage>
</organism>
<sequence length="200" mass="22331">MTATKFLTYMDHFIKFTKPTHTKGPELLLLDNHSSQIDINIVAFPPHCTIGYSHWIIMGINGPFKSYCERIDASPSILADRRSGSSTPDLPGDYYLSPNNSPSGQGATTTSSSDPSSMKNIEFTKEPELLVPPPTDPYEAFRLLIDDELLDLIVLETNANAIRVERFNEGRTADIFRIPSSHGNNSIKPFKRLLETTLFV</sequence>
<gene>
    <name evidence="2" type="ORF">IPOD504_LOCUS11882</name>
</gene>
<dbReference type="Proteomes" id="UP000837857">
    <property type="component" value="Chromosome 29"/>
</dbReference>
<feature type="non-terminal residue" evidence="2">
    <location>
        <position position="1"/>
    </location>
</feature>
<feature type="region of interest" description="Disordered" evidence="1">
    <location>
        <begin position="79"/>
        <end position="119"/>
    </location>
</feature>
<evidence type="ECO:0000313" key="2">
    <source>
        <dbReference type="EMBL" id="CAH2062329.1"/>
    </source>
</evidence>
<evidence type="ECO:0000256" key="1">
    <source>
        <dbReference type="SAM" id="MobiDB-lite"/>
    </source>
</evidence>
<accession>A0ABN8IMZ2</accession>
<reference evidence="2" key="1">
    <citation type="submission" date="2022-03" db="EMBL/GenBank/DDBJ databases">
        <authorList>
            <person name="Martin H S."/>
        </authorList>
    </citation>
    <scope>NUCLEOTIDE SEQUENCE</scope>
</reference>